<dbReference type="Proteomes" id="UP000236161">
    <property type="component" value="Unassembled WGS sequence"/>
</dbReference>
<dbReference type="EMBL" id="KZ451979">
    <property type="protein sequence ID" value="PKA55459.1"/>
    <property type="molecule type" value="Genomic_DNA"/>
</dbReference>
<organism evidence="1 2">
    <name type="scientific">Apostasia shenzhenica</name>
    <dbReference type="NCBI Taxonomy" id="1088818"/>
    <lineage>
        <taxon>Eukaryota</taxon>
        <taxon>Viridiplantae</taxon>
        <taxon>Streptophyta</taxon>
        <taxon>Embryophyta</taxon>
        <taxon>Tracheophyta</taxon>
        <taxon>Spermatophyta</taxon>
        <taxon>Magnoliopsida</taxon>
        <taxon>Liliopsida</taxon>
        <taxon>Asparagales</taxon>
        <taxon>Orchidaceae</taxon>
        <taxon>Apostasioideae</taxon>
        <taxon>Apostasia</taxon>
    </lineage>
</organism>
<proteinExistence type="predicted"/>
<keyword evidence="2" id="KW-1185">Reference proteome</keyword>
<name>A0A2I0AIT2_9ASPA</name>
<accession>A0A2I0AIT2</accession>
<dbReference type="AlphaFoldDB" id="A0A2I0AIT2"/>
<evidence type="ECO:0000313" key="2">
    <source>
        <dbReference type="Proteomes" id="UP000236161"/>
    </source>
</evidence>
<sequence length="102" mass="11454">MPLVKTMLSQIPEGFAAELINGAGLLPLLSPLISNHRISASSSLSLFSGFSRRKGWDESKDGEEEIAARRPLARMAKADCHLREKEQREMGKKYLQRHSTKF</sequence>
<protein>
    <submittedName>
        <fullName evidence="1">Uncharacterized protein</fullName>
    </submittedName>
</protein>
<evidence type="ECO:0000313" key="1">
    <source>
        <dbReference type="EMBL" id="PKA55459.1"/>
    </source>
</evidence>
<gene>
    <name evidence="1" type="ORF">AXF42_Ash006661</name>
</gene>
<reference evidence="1 2" key="1">
    <citation type="journal article" date="2017" name="Nature">
        <title>The Apostasia genome and the evolution of orchids.</title>
        <authorList>
            <person name="Zhang G.Q."/>
            <person name="Liu K.W."/>
            <person name="Li Z."/>
            <person name="Lohaus R."/>
            <person name="Hsiao Y.Y."/>
            <person name="Niu S.C."/>
            <person name="Wang J.Y."/>
            <person name="Lin Y.C."/>
            <person name="Xu Q."/>
            <person name="Chen L.J."/>
            <person name="Yoshida K."/>
            <person name="Fujiwara S."/>
            <person name="Wang Z.W."/>
            <person name="Zhang Y.Q."/>
            <person name="Mitsuda N."/>
            <person name="Wang M."/>
            <person name="Liu G.H."/>
            <person name="Pecoraro L."/>
            <person name="Huang H.X."/>
            <person name="Xiao X.J."/>
            <person name="Lin M."/>
            <person name="Wu X.Y."/>
            <person name="Wu W.L."/>
            <person name="Chen Y.Y."/>
            <person name="Chang S.B."/>
            <person name="Sakamoto S."/>
            <person name="Ohme-Takagi M."/>
            <person name="Yagi M."/>
            <person name="Zeng S.J."/>
            <person name="Shen C.Y."/>
            <person name="Yeh C.M."/>
            <person name="Luo Y.B."/>
            <person name="Tsai W.C."/>
            <person name="Van de Peer Y."/>
            <person name="Liu Z.J."/>
        </authorList>
    </citation>
    <scope>NUCLEOTIDE SEQUENCE [LARGE SCALE GENOMIC DNA]</scope>
    <source>
        <strain evidence="2">cv. Shenzhen</strain>
        <tissue evidence="1">Stem</tissue>
    </source>
</reference>